<dbReference type="Gene3D" id="1.20.1250.20">
    <property type="entry name" value="MFS general substrate transporter like domains"/>
    <property type="match status" value="2"/>
</dbReference>
<keyword evidence="2" id="KW-0812">Transmembrane</keyword>
<keyword evidence="2" id="KW-0472">Membrane</keyword>
<dbReference type="PANTHER" id="PTHR23526:SF2">
    <property type="entry name" value="MAJOR FACILITATOR SUPERFAMILY (MFS) PROFILE DOMAIN-CONTAINING PROTEIN"/>
    <property type="match status" value="1"/>
</dbReference>
<dbReference type="Pfam" id="PF07690">
    <property type="entry name" value="MFS_1"/>
    <property type="match status" value="1"/>
</dbReference>
<feature type="transmembrane region" description="Helical" evidence="2">
    <location>
        <begin position="15"/>
        <end position="36"/>
    </location>
</feature>
<organism evidence="3 4">
    <name type="scientific">Desulfofundulus australicus DSM 11792</name>
    <dbReference type="NCBI Taxonomy" id="1121425"/>
    <lineage>
        <taxon>Bacteria</taxon>
        <taxon>Bacillati</taxon>
        <taxon>Bacillota</taxon>
        <taxon>Clostridia</taxon>
        <taxon>Eubacteriales</taxon>
        <taxon>Peptococcaceae</taxon>
        <taxon>Desulfofundulus</taxon>
    </lineage>
</organism>
<dbReference type="InterPro" id="IPR036259">
    <property type="entry name" value="MFS_trans_sf"/>
</dbReference>
<feature type="transmembrane region" description="Helical" evidence="2">
    <location>
        <begin position="200"/>
        <end position="220"/>
    </location>
</feature>
<keyword evidence="4" id="KW-1185">Reference proteome</keyword>
<evidence type="ECO:0000313" key="4">
    <source>
        <dbReference type="Proteomes" id="UP000184196"/>
    </source>
</evidence>
<feature type="transmembrane region" description="Helical" evidence="2">
    <location>
        <begin position="160"/>
        <end position="179"/>
    </location>
</feature>
<feature type="transmembrane region" description="Helical" evidence="2">
    <location>
        <begin position="284"/>
        <end position="307"/>
    </location>
</feature>
<feature type="transmembrane region" description="Helical" evidence="2">
    <location>
        <begin position="104"/>
        <end position="127"/>
    </location>
</feature>
<feature type="transmembrane region" description="Helical" evidence="2">
    <location>
        <begin position="319"/>
        <end position="338"/>
    </location>
</feature>
<dbReference type="AlphaFoldDB" id="A0A1M4WI22"/>
<dbReference type="Proteomes" id="UP000184196">
    <property type="component" value="Unassembled WGS sequence"/>
</dbReference>
<feature type="transmembrane region" description="Helical" evidence="2">
    <location>
        <begin position="344"/>
        <end position="363"/>
    </location>
</feature>
<keyword evidence="2" id="KW-1133">Transmembrane helix</keyword>
<protein>
    <submittedName>
        <fullName evidence="3">Predicted arabinose efflux permease, MFS family</fullName>
    </submittedName>
</protein>
<evidence type="ECO:0000313" key="3">
    <source>
        <dbReference type="EMBL" id="SHE80612.1"/>
    </source>
</evidence>
<dbReference type="PANTHER" id="PTHR23526">
    <property type="entry name" value="INTEGRAL MEMBRANE TRANSPORT PROTEIN-RELATED"/>
    <property type="match status" value="1"/>
</dbReference>
<dbReference type="InterPro" id="IPR011701">
    <property type="entry name" value="MFS"/>
</dbReference>
<proteinExistence type="predicted"/>
<dbReference type="GO" id="GO:0005886">
    <property type="term" value="C:plasma membrane"/>
    <property type="evidence" value="ECO:0007669"/>
    <property type="project" value="UniProtKB-SubCell"/>
</dbReference>
<accession>A0A1M4WI22</accession>
<evidence type="ECO:0000256" key="1">
    <source>
        <dbReference type="ARBA" id="ARBA00004651"/>
    </source>
</evidence>
<dbReference type="GO" id="GO:0022857">
    <property type="term" value="F:transmembrane transporter activity"/>
    <property type="evidence" value="ECO:0007669"/>
    <property type="project" value="InterPro"/>
</dbReference>
<comment type="subcellular location">
    <subcellularLocation>
        <location evidence="1">Cell membrane</location>
        <topology evidence="1">Multi-pass membrane protein</topology>
    </subcellularLocation>
</comment>
<dbReference type="SUPFAM" id="SSF103473">
    <property type="entry name" value="MFS general substrate transporter"/>
    <property type="match status" value="1"/>
</dbReference>
<name>A0A1M4WI22_9FIRM</name>
<reference evidence="4" key="1">
    <citation type="submission" date="2016-11" db="EMBL/GenBank/DDBJ databases">
        <authorList>
            <person name="Varghese N."/>
            <person name="Submissions S."/>
        </authorList>
    </citation>
    <scope>NUCLEOTIDE SEQUENCE [LARGE SCALE GENOMIC DNA]</scope>
    <source>
        <strain evidence="4">DSM 11792</strain>
    </source>
</reference>
<dbReference type="RefSeq" id="WP_242655835.1">
    <property type="nucleotide sequence ID" value="NZ_FQUW01000009.1"/>
</dbReference>
<feature type="transmembrane region" description="Helical" evidence="2">
    <location>
        <begin position="79"/>
        <end position="98"/>
    </location>
</feature>
<gene>
    <name evidence="3" type="ORF">SAMN02745218_00831</name>
</gene>
<feature type="transmembrane region" description="Helical" evidence="2">
    <location>
        <begin position="260"/>
        <end position="278"/>
    </location>
</feature>
<dbReference type="EMBL" id="FQUW01000009">
    <property type="protein sequence ID" value="SHE80612.1"/>
    <property type="molecule type" value="Genomic_DNA"/>
</dbReference>
<evidence type="ECO:0000256" key="2">
    <source>
        <dbReference type="SAM" id="Phobius"/>
    </source>
</evidence>
<sequence length="380" mass="40659">MEPVASATEQGRSHLMFISLVNFLLNFAVQGSLIFIPLLGAQLGARDWQIGLVGAAYGTAFLFSSLFCGWKSDSLGRLLFVRLGLAASGVTFAAQLLAHSLPVLILVRSAVGLSLGIATAALIAYAFESGADMGKFSSYGSLGWICGALGAALLKEFNLLFITSFACSTAAFIFSLTFRESGTVHKKVRPGLWQVIRRNFQIYLAVFLRHLGATAVWIILPLYFSSLGMNRFWIGLLWGTNFAVQFLVMRVLERFNENKVFAFGQLLSIGVFTAYAFITARPALLAVQALLGVAWSCLYVGALLIVLRSGEERGTAGGIFQSTLNLCNALGPFLGGLIAELWGYRGVMLFAAGLGVAGLLVAVPSAREVPGAAGSVKKQF</sequence>
<feature type="transmembrane region" description="Helical" evidence="2">
    <location>
        <begin position="136"/>
        <end position="154"/>
    </location>
</feature>
<feature type="transmembrane region" description="Helical" evidence="2">
    <location>
        <begin position="232"/>
        <end position="248"/>
    </location>
</feature>
<feature type="transmembrane region" description="Helical" evidence="2">
    <location>
        <begin position="48"/>
        <end position="67"/>
    </location>
</feature>
<dbReference type="InterPro" id="IPR052528">
    <property type="entry name" value="Sugar_transport-like"/>
</dbReference>